<dbReference type="STRING" id="86416.Clopa_4086"/>
<comment type="subcellular location">
    <subcellularLocation>
        <location evidence="5">Cytoplasm</location>
    </subcellularLocation>
</comment>
<dbReference type="InterPro" id="IPR001650">
    <property type="entry name" value="Helicase_C-like"/>
</dbReference>
<dbReference type="SUPFAM" id="SSF52540">
    <property type="entry name" value="P-loop containing nucleoside triphosphate hydrolases"/>
    <property type="match status" value="1"/>
</dbReference>
<dbReference type="Pfam" id="PF03880">
    <property type="entry name" value="DbpA"/>
    <property type="match status" value="1"/>
</dbReference>
<evidence type="ECO:0000256" key="2">
    <source>
        <dbReference type="ARBA" id="ARBA00022801"/>
    </source>
</evidence>
<dbReference type="GO" id="GO:0003723">
    <property type="term" value="F:RNA binding"/>
    <property type="evidence" value="ECO:0007669"/>
    <property type="project" value="UniProtKB-UniRule"/>
</dbReference>
<dbReference type="InterPro" id="IPR050079">
    <property type="entry name" value="DEAD_box_RNA_helicase"/>
</dbReference>
<protein>
    <recommendedName>
        <fullName evidence="5">ATP-dependent RNA helicase DbpA</fullName>
        <ecNumber evidence="5">3.6.4.13</ecNumber>
    </recommendedName>
</protein>
<dbReference type="CDD" id="cd00268">
    <property type="entry name" value="DEADc"/>
    <property type="match status" value="1"/>
</dbReference>
<dbReference type="InterPro" id="IPR014001">
    <property type="entry name" value="Helicase_ATP-bd"/>
</dbReference>
<dbReference type="HOGENOM" id="CLU_003041_21_1_9"/>
<dbReference type="InterPro" id="IPR027417">
    <property type="entry name" value="P-loop_NTPase"/>
</dbReference>
<gene>
    <name evidence="5" type="primary">dbpA</name>
    <name evidence="10" type="ORF">Clopa_4086</name>
</gene>
<dbReference type="GO" id="GO:0005524">
    <property type="term" value="F:ATP binding"/>
    <property type="evidence" value="ECO:0007669"/>
    <property type="project" value="UniProtKB-UniRule"/>
</dbReference>
<keyword evidence="3 5" id="KW-0347">Helicase</keyword>
<proteinExistence type="inferred from homology"/>
<accession>R4KAV9</accession>
<keyword evidence="5" id="KW-0694">RNA-binding</keyword>
<dbReference type="PROSITE" id="PS00039">
    <property type="entry name" value="DEAD_ATP_HELICASE"/>
    <property type="match status" value="1"/>
</dbReference>
<dbReference type="EC" id="3.6.4.13" evidence="5"/>
<keyword evidence="5" id="KW-0690">Ribosome biogenesis</keyword>
<dbReference type="InterPro" id="IPR044742">
    <property type="entry name" value="DEAD/DEAH_RhlB"/>
</dbReference>
<keyword evidence="11" id="KW-1185">Reference proteome</keyword>
<organism evidence="10 11">
    <name type="scientific">Clostridium pasteurianum BC1</name>
    <dbReference type="NCBI Taxonomy" id="86416"/>
    <lineage>
        <taxon>Bacteria</taxon>
        <taxon>Bacillati</taxon>
        <taxon>Bacillota</taxon>
        <taxon>Clostridia</taxon>
        <taxon>Eubacteriales</taxon>
        <taxon>Clostridiaceae</taxon>
        <taxon>Clostridium</taxon>
    </lineage>
</organism>
<evidence type="ECO:0000313" key="11">
    <source>
        <dbReference type="Proteomes" id="UP000013523"/>
    </source>
</evidence>
<keyword evidence="2 5" id="KW-0378">Hydrolase</keyword>
<reference evidence="10 11" key="1">
    <citation type="submission" date="2012-01" db="EMBL/GenBank/DDBJ databases">
        <title>Complete sequence of chromosome of Clostridium pasteurianum BC1.</title>
        <authorList>
            <consortium name="US DOE Joint Genome Institute"/>
            <person name="Lucas S."/>
            <person name="Han J."/>
            <person name="Lapidus A."/>
            <person name="Cheng J.-F."/>
            <person name="Goodwin L."/>
            <person name="Pitluck S."/>
            <person name="Peters L."/>
            <person name="Mikhailova N."/>
            <person name="Teshima H."/>
            <person name="Detter J.C."/>
            <person name="Han C."/>
            <person name="Tapia R."/>
            <person name="Land M."/>
            <person name="Hauser L."/>
            <person name="Kyrpides N."/>
            <person name="Ivanova N."/>
            <person name="Pagani I."/>
            <person name="Dunn J."/>
            <person name="Taghavi S."/>
            <person name="Francis A."/>
            <person name="van der Lelie D."/>
            <person name="Woyke T."/>
        </authorList>
    </citation>
    <scope>NUCLEOTIDE SEQUENCE [LARGE SCALE GENOMIC DNA]</scope>
    <source>
        <strain evidence="10 11">BC1</strain>
    </source>
</reference>
<sequence>MNDFYEFNIAKEILLSLEKLGYKNPTEVQKKVVPLVLKNKDIIVESQTGSGKTAAFAIPICERVEIENSNPQALILTPTRELAVQIKEDISNIGRFKKVRCTAIFGKQIFSSQVRELKQRIHVVVGTPGRTLDHIERGTINLSGINYLVIDEADEMLNMGFIDQVKNIINKLPPKRVTMLFSATMSEKIQILCHEYMKDPEVINIKAEKPITEKIKDYYYIVEGKDKFDLLKKIIYTENPDSAMIFCNTRNSVETLFSILRDKGFSCVSIHGGMLQQDRLNVIKSFSRGEFTFLVATDIAARGIDIANVTHVINYDLPFEKESYVHRIGRTGRGENNGKAISFVTPNQCRFLNEIEEYIERTINKAQLPELRDIEVGKNLFNERLKNKPKLKKEKSFELNKNILKIYINAGKKKKIRNVDIVGTISNINGVESEDIGIIDIQDNLSYIDILNGKGSLVIEALREKTMKGKKIRCERAER</sequence>
<dbReference type="Pfam" id="PF00271">
    <property type="entry name" value="Helicase_C"/>
    <property type="match status" value="1"/>
</dbReference>
<dbReference type="GO" id="GO:0000027">
    <property type="term" value="P:ribosomal large subunit assembly"/>
    <property type="evidence" value="ECO:0007669"/>
    <property type="project" value="UniProtKB-UniRule"/>
</dbReference>
<dbReference type="PANTHER" id="PTHR47959:SF1">
    <property type="entry name" value="ATP-DEPENDENT RNA HELICASE DBPA"/>
    <property type="match status" value="1"/>
</dbReference>
<dbReference type="HAMAP" id="MF_00965">
    <property type="entry name" value="DEAD_helicase_DbpA"/>
    <property type="match status" value="1"/>
</dbReference>
<dbReference type="Gene3D" id="3.30.70.330">
    <property type="match status" value="1"/>
</dbReference>
<feature type="short sequence motif" description="Q motif" evidence="6">
    <location>
        <begin position="2"/>
        <end position="30"/>
    </location>
</feature>
<dbReference type="InterPro" id="IPR005580">
    <property type="entry name" value="DbpA/CsdA_RNA-bd_dom"/>
</dbReference>
<keyword evidence="1 5" id="KW-0547">Nucleotide-binding</keyword>
<evidence type="ECO:0000259" key="8">
    <source>
        <dbReference type="PROSITE" id="PS51194"/>
    </source>
</evidence>
<comment type="domain">
    <text evidence="5">Contains an N-terminal domain that binds non-specifically to RNA and a C-terminal domain that binds specifically and tightly to hairpin 92 of 23S rRNA.</text>
</comment>
<keyword evidence="4 5" id="KW-0067">ATP-binding</keyword>
<dbReference type="PROSITE" id="PS51192">
    <property type="entry name" value="HELICASE_ATP_BIND_1"/>
    <property type="match status" value="1"/>
</dbReference>
<evidence type="ECO:0000259" key="9">
    <source>
        <dbReference type="PROSITE" id="PS51195"/>
    </source>
</evidence>
<evidence type="ECO:0000256" key="1">
    <source>
        <dbReference type="ARBA" id="ARBA00022741"/>
    </source>
</evidence>
<feature type="domain" description="Helicase C-terminal" evidence="8">
    <location>
        <begin position="229"/>
        <end position="375"/>
    </location>
</feature>
<evidence type="ECO:0000256" key="6">
    <source>
        <dbReference type="PROSITE-ProRule" id="PRU00552"/>
    </source>
</evidence>
<dbReference type="AlphaFoldDB" id="R4KAV9"/>
<dbReference type="GO" id="GO:0005829">
    <property type="term" value="C:cytosol"/>
    <property type="evidence" value="ECO:0007669"/>
    <property type="project" value="TreeGrafter"/>
</dbReference>
<feature type="domain" description="Helicase ATP-binding" evidence="7">
    <location>
        <begin position="33"/>
        <end position="203"/>
    </location>
</feature>
<keyword evidence="5" id="KW-0963">Cytoplasm</keyword>
<evidence type="ECO:0000256" key="3">
    <source>
        <dbReference type="ARBA" id="ARBA00022806"/>
    </source>
</evidence>
<dbReference type="SMART" id="SM00487">
    <property type="entry name" value="DEXDc"/>
    <property type="match status" value="1"/>
</dbReference>
<dbReference type="InterPro" id="IPR000629">
    <property type="entry name" value="RNA-helicase_DEAD-box_CS"/>
</dbReference>
<dbReference type="eggNOG" id="COG0513">
    <property type="taxonomic scope" value="Bacteria"/>
</dbReference>
<feature type="domain" description="DEAD-box RNA helicase Q" evidence="9">
    <location>
        <begin position="2"/>
        <end position="30"/>
    </location>
</feature>
<comment type="catalytic activity">
    <reaction evidence="5">
        <text>ATP + H2O = ADP + phosphate + H(+)</text>
        <dbReference type="Rhea" id="RHEA:13065"/>
        <dbReference type="ChEBI" id="CHEBI:15377"/>
        <dbReference type="ChEBI" id="CHEBI:15378"/>
        <dbReference type="ChEBI" id="CHEBI:30616"/>
        <dbReference type="ChEBI" id="CHEBI:43474"/>
        <dbReference type="ChEBI" id="CHEBI:456216"/>
        <dbReference type="EC" id="3.6.4.13"/>
    </reaction>
</comment>
<dbReference type="RefSeq" id="WP_015617101.1">
    <property type="nucleotide sequence ID" value="NC_021182.1"/>
</dbReference>
<dbReference type="CDD" id="cd18787">
    <property type="entry name" value="SF2_C_DEAD"/>
    <property type="match status" value="1"/>
</dbReference>
<comment type="similarity">
    <text evidence="5">Belongs to the DEAD box helicase family. DbpA subfamily.</text>
</comment>
<dbReference type="Proteomes" id="UP000013523">
    <property type="component" value="Chromosome"/>
</dbReference>
<evidence type="ECO:0000259" key="7">
    <source>
        <dbReference type="PROSITE" id="PS51192"/>
    </source>
</evidence>
<dbReference type="PROSITE" id="PS51194">
    <property type="entry name" value="HELICASE_CTER"/>
    <property type="match status" value="1"/>
</dbReference>
<dbReference type="Gene3D" id="3.40.50.300">
    <property type="entry name" value="P-loop containing nucleotide triphosphate hydrolases"/>
    <property type="match status" value="2"/>
</dbReference>
<dbReference type="EMBL" id="CP003261">
    <property type="protein sequence ID" value="AGK98826.1"/>
    <property type="molecule type" value="Genomic_DNA"/>
</dbReference>
<dbReference type="PATRIC" id="fig|86416.3.peg.4084"/>
<evidence type="ECO:0000256" key="4">
    <source>
        <dbReference type="ARBA" id="ARBA00022840"/>
    </source>
</evidence>
<evidence type="ECO:0000313" key="10">
    <source>
        <dbReference type="EMBL" id="AGK98826.1"/>
    </source>
</evidence>
<dbReference type="InterPro" id="IPR012677">
    <property type="entry name" value="Nucleotide-bd_a/b_plait_sf"/>
</dbReference>
<name>R4KAV9_CLOPA</name>
<dbReference type="GO" id="GO:0016887">
    <property type="term" value="F:ATP hydrolysis activity"/>
    <property type="evidence" value="ECO:0007669"/>
    <property type="project" value="RHEA"/>
</dbReference>
<dbReference type="Pfam" id="PF00270">
    <property type="entry name" value="DEAD"/>
    <property type="match status" value="1"/>
</dbReference>
<dbReference type="InterPro" id="IPR028619">
    <property type="entry name" value="DEAD_helicase_DbpA"/>
</dbReference>
<dbReference type="OrthoDB" id="9805696at2"/>
<dbReference type="GO" id="GO:0034458">
    <property type="term" value="F:3'-5' RNA helicase activity"/>
    <property type="evidence" value="ECO:0007669"/>
    <property type="project" value="UniProtKB-UniRule"/>
</dbReference>
<dbReference type="PROSITE" id="PS51195">
    <property type="entry name" value="Q_MOTIF"/>
    <property type="match status" value="1"/>
</dbReference>
<dbReference type="SMART" id="SM00490">
    <property type="entry name" value="HELICc"/>
    <property type="match status" value="1"/>
</dbReference>
<comment type="function">
    <text evidence="5">DEAD-box RNA helicase involved in the assembly of the 50S ribosomal subunit. Has an RNA-dependent ATPase activity, which is specific for 23S rRNA, and a 3' to 5' RNA helicase activity that uses the energy of ATP hydrolysis to destabilize and unwind short rRNA duplexes.</text>
</comment>
<dbReference type="PANTHER" id="PTHR47959">
    <property type="entry name" value="ATP-DEPENDENT RNA HELICASE RHLE-RELATED"/>
    <property type="match status" value="1"/>
</dbReference>
<dbReference type="InterPro" id="IPR011545">
    <property type="entry name" value="DEAD/DEAH_box_helicase_dom"/>
</dbReference>
<feature type="region of interest" description="Involved in 23S rRNA binding" evidence="5">
    <location>
        <begin position="404"/>
        <end position="479"/>
    </location>
</feature>
<dbReference type="InterPro" id="IPR014014">
    <property type="entry name" value="RNA_helicase_DEAD_Q_motif"/>
</dbReference>
<evidence type="ECO:0000256" key="5">
    <source>
        <dbReference type="HAMAP-Rule" id="MF_00965"/>
    </source>
</evidence>
<dbReference type="KEGG" id="cpas:Clopa_4086"/>